<comment type="caution">
    <text evidence="1">The sequence shown here is derived from an EMBL/GenBank/DDBJ whole genome shotgun (WGS) entry which is preliminary data.</text>
</comment>
<proteinExistence type="predicted"/>
<evidence type="ECO:0000313" key="1">
    <source>
        <dbReference type="EMBL" id="KAK0441965.1"/>
    </source>
</evidence>
<dbReference type="AlphaFoldDB" id="A0AA39MQE1"/>
<dbReference type="EMBL" id="JAUEPT010000028">
    <property type="protein sequence ID" value="KAK0441965.1"/>
    <property type="molecule type" value="Genomic_DNA"/>
</dbReference>
<reference evidence="1" key="1">
    <citation type="submission" date="2023-06" db="EMBL/GenBank/DDBJ databases">
        <authorList>
            <consortium name="Lawrence Berkeley National Laboratory"/>
            <person name="Ahrendt S."/>
            <person name="Sahu N."/>
            <person name="Indic B."/>
            <person name="Wong-Bajracharya J."/>
            <person name="Merenyi Z."/>
            <person name="Ke H.-M."/>
            <person name="Monk M."/>
            <person name="Kocsube S."/>
            <person name="Drula E."/>
            <person name="Lipzen A."/>
            <person name="Balint B."/>
            <person name="Henrissat B."/>
            <person name="Andreopoulos B."/>
            <person name="Martin F.M."/>
            <person name="Harder C.B."/>
            <person name="Rigling D."/>
            <person name="Ford K.L."/>
            <person name="Foster G.D."/>
            <person name="Pangilinan J."/>
            <person name="Papanicolaou A."/>
            <person name="Barry K."/>
            <person name="LaButti K."/>
            <person name="Viragh M."/>
            <person name="Koriabine M."/>
            <person name="Yan M."/>
            <person name="Riley R."/>
            <person name="Champramary S."/>
            <person name="Plett K.L."/>
            <person name="Tsai I.J."/>
            <person name="Slot J."/>
            <person name="Sipos G."/>
            <person name="Plett J."/>
            <person name="Nagy L.G."/>
            <person name="Grigoriev I.V."/>
        </authorList>
    </citation>
    <scope>NUCLEOTIDE SEQUENCE</scope>
    <source>
        <strain evidence="1">FPL87.14</strain>
    </source>
</reference>
<organism evidence="1 2">
    <name type="scientific">Armillaria borealis</name>
    <dbReference type="NCBI Taxonomy" id="47425"/>
    <lineage>
        <taxon>Eukaryota</taxon>
        <taxon>Fungi</taxon>
        <taxon>Dikarya</taxon>
        <taxon>Basidiomycota</taxon>
        <taxon>Agaricomycotina</taxon>
        <taxon>Agaricomycetes</taxon>
        <taxon>Agaricomycetidae</taxon>
        <taxon>Agaricales</taxon>
        <taxon>Marasmiineae</taxon>
        <taxon>Physalacriaceae</taxon>
        <taxon>Armillaria</taxon>
    </lineage>
</organism>
<name>A0AA39MQE1_9AGAR</name>
<gene>
    <name evidence="1" type="ORF">EV421DRAFT_616574</name>
</gene>
<keyword evidence="2" id="KW-1185">Reference proteome</keyword>
<protein>
    <submittedName>
        <fullName evidence="1">Uncharacterized protein</fullName>
    </submittedName>
</protein>
<evidence type="ECO:0000313" key="2">
    <source>
        <dbReference type="Proteomes" id="UP001175226"/>
    </source>
</evidence>
<sequence>MLNLGMATHRSPSTLRHGCLLARYKVASGPPLNHYFTFSIDVAATLELYCDGGDENMLEKLDRIQTRQWAGYCTGSQMNSNPNTTLSVCGWCSRVSRNLILGNPSIRPTMCVPILLAIAHPTSRKPLAVMMRLPWDNCYHRTCYGLFVHVPI</sequence>
<dbReference type="Proteomes" id="UP001175226">
    <property type="component" value="Unassembled WGS sequence"/>
</dbReference>
<accession>A0AA39MQE1</accession>